<name>A0A0D7BCN5_9AGAR</name>
<dbReference type="GO" id="GO:0020037">
    <property type="term" value="F:heme binding"/>
    <property type="evidence" value="ECO:0007669"/>
    <property type="project" value="InterPro"/>
</dbReference>
<dbReference type="Gene3D" id="1.10.630.10">
    <property type="entry name" value="Cytochrome P450"/>
    <property type="match status" value="1"/>
</dbReference>
<proteinExistence type="predicted"/>
<feature type="transmembrane region" description="Helical" evidence="1">
    <location>
        <begin position="6"/>
        <end position="24"/>
    </location>
</feature>
<dbReference type="Proteomes" id="UP000054007">
    <property type="component" value="Unassembled WGS sequence"/>
</dbReference>
<keyword evidence="1" id="KW-1133">Transmembrane helix</keyword>
<dbReference type="InterPro" id="IPR039983">
    <property type="entry name" value="CYP46A1"/>
</dbReference>
<protein>
    <submittedName>
        <fullName evidence="2">Cytochrome P450</fullName>
    </submittedName>
</protein>
<evidence type="ECO:0000313" key="2">
    <source>
        <dbReference type="EMBL" id="KIY68248.1"/>
    </source>
</evidence>
<evidence type="ECO:0000313" key="3">
    <source>
        <dbReference type="Proteomes" id="UP000054007"/>
    </source>
</evidence>
<keyword evidence="1" id="KW-0812">Transmembrane</keyword>
<evidence type="ECO:0000256" key="1">
    <source>
        <dbReference type="SAM" id="Phobius"/>
    </source>
</evidence>
<dbReference type="GO" id="GO:0005506">
    <property type="term" value="F:iron ion binding"/>
    <property type="evidence" value="ECO:0007669"/>
    <property type="project" value="InterPro"/>
</dbReference>
<dbReference type="OrthoDB" id="1470350at2759"/>
<keyword evidence="3" id="KW-1185">Reference proteome</keyword>
<sequence>MSTSVAAGLALCALLAYLTYWLLFRVARKGSRLRGPPSPSSWLLGHEIELLKQTTAGELERQWTEEYGTVTRLSSFAGQTTFFLSDPKGLQYVLNEKVNNTPKGGDNDLFGTALMGKGLTVVSGQAHLRQRRVLMPAFSTSMTREWAELFQDHGDKMMEKIKSQAEENPSVNILEWTTKFALDVLGLSGFRHQFGAINGENVPITQELRDALYV</sequence>
<dbReference type="GO" id="GO:0033781">
    <property type="term" value="F:cholesterol 24-hydroxylase activity"/>
    <property type="evidence" value="ECO:0007669"/>
    <property type="project" value="InterPro"/>
</dbReference>
<dbReference type="AlphaFoldDB" id="A0A0D7BCN5"/>
<dbReference type="GO" id="GO:0006707">
    <property type="term" value="P:cholesterol catabolic process"/>
    <property type="evidence" value="ECO:0007669"/>
    <property type="project" value="InterPro"/>
</dbReference>
<keyword evidence="1" id="KW-0472">Membrane</keyword>
<dbReference type="PANTHER" id="PTHR24293:SF0">
    <property type="entry name" value="CYP46A1 PROTEIN-RELATED"/>
    <property type="match status" value="1"/>
</dbReference>
<accession>A0A0D7BCN5</accession>
<dbReference type="InterPro" id="IPR001128">
    <property type="entry name" value="Cyt_P450"/>
</dbReference>
<gene>
    <name evidence="2" type="ORF">CYLTODRAFT_410500</name>
</gene>
<dbReference type="PANTHER" id="PTHR24293">
    <property type="entry name" value="CYTOCHROME P450 FAMILY 46 SUBFAMILY A"/>
    <property type="match status" value="1"/>
</dbReference>
<dbReference type="STRING" id="1314674.A0A0D7BCN5"/>
<reference evidence="2 3" key="1">
    <citation type="journal article" date="2015" name="Fungal Genet. Biol.">
        <title>Evolution of novel wood decay mechanisms in Agaricales revealed by the genome sequences of Fistulina hepatica and Cylindrobasidium torrendii.</title>
        <authorList>
            <person name="Floudas D."/>
            <person name="Held B.W."/>
            <person name="Riley R."/>
            <person name="Nagy L.G."/>
            <person name="Koehler G."/>
            <person name="Ransdell A.S."/>
            <person name="Younus H."/>
            <person name="Chow J."/>
            <person name="Chiniquy J."/>
            <person name="Lipzen A."/>
            <person name="Tritt A."/>
            <person name="Sun H."/>
            <person name="Haridas S."/>
            <person name="LaButti K."/>
            <person name="Ohm R.A."/>
            <person name="Kues U."/>
            <person name="Blanchette R.A."/>
            <person name="Grigoriev I.V."/>
            <person name="Minto R.E."/>
            <person name="Hibbett D.S."/>
        </authorList>
    </citation>
    <scope>NUCLEOTIDE SEQUENCE [LARGE SCALE GENOMIC DNA]</scope>
    <source>
        <strain evidence="2 3">FP15055 ss-10</strain>
    </source>
</reference>
<organism evidence="2 3">
    <name type="scientific">Cylindrobasidium torrendii FP15055 ss-10</name>
    <dbReference type="NCBI Taxonomy" id="1314674"/>
    <lineage>
        <taxon>Eukaryota</taxon>
        <taxon>Fungi</taxon>
        <taxon>Dikarya</taxon>
        <taxon>Basidiomycota</taxon>
        <taxon>Agaricomycotina</taxon>
        <taxon>Agaricomycetes</taxon>
        <taxon>Agaricomycetidae</taxon>
        <taxon>Agaricales</taxon>
        <taxon>Marasmiineae</taxon>
        <taxon>Physalacriaceae</taxon>
        <taxon>Cylindrobasidium</taxon>
    </lineage>
</organism>
<dbReference type="EMBL" id="KN880506">
    <property type="protein sequence ID" value="KIY68248.1"/>
    <property type="molecule type" value="Genomic_DNA"/>
</dbReference>
<dbReference type="SUPFAM" id="SSF48264">
    <property type="entry name" value="Cytochrome P450"/>
    <property type="match status" value="1"/>
</dbReference>
<dbReference type="Pfam" id="PF00067">
    <property type="entry name" value="p450"/>
    <property type="match status" value="1"/>
</dbReference>
<dbReference type="InterPro" id="IPR036396">
    <property type="entry name" value="Cyt_P450_sf"/>
</dbReference>